<evidence type="ECO:0000256" key="1">
    <source>
        <dbReference type="SAM" id="MobiDB-lite"/>
    </source>
</evidence>
<proteinExistence type="predicted"/>
<keyword evidence="3" id="KW-1185">Reference proteome</keyword>
<protein>
    <submittedName>
        <fullName evidence="2">Uncharacterized protein</fullName>
    </submittedName>
</protein>
<evidence type="ECO:0000313" key="3">
    <source>
        <dbReference type="Proteomes" id="UP001180489"/>
    </source>
</evidence>
<evidence type="ECO:0000313" key="2">
    <source>
        <dbReference type="EMBL" id="MDT0476203.1"/>
    </source>
</evidence>
<dbReference type="RefSeq" id="WP_311636917.1">
    <property type="nucleotide sequence ID" value="NZ_JAVRFF010000039.1"/>
</dbReference>
<dbReference type="EMBL" id="JAVRFF010000039">
    <property type="protein sequence ID" value="MDT0476203.1"/>
    <property type="molecule type" value="Genomic_DNA"/>
</dbReference>
<feature type="region of interest" description="Disordered" evidence="1">
    <location>
        <begin position="113"/>
        <end position="150"/>
    </location>
</feature>
<reference evidence="2" key="1">
    <citation type="submission" date="2024-05" db="EMBL/GenBank/DDBJ databases">
        <title>30 novel species of actinomycetes from the DSMZ collection.</title>
        <authorList>
            <person name="Nouioui I."/>
        </authorList>
    </citation>
    <scope>NUCLEOTIDE SEQUENCE</scope>
    <source>
        <strain evidence="2">DSM 41014</strain>
    </source>
</reference>
<name>A0ABU2USV2_9ACTN</name>
<comment type="caution">
    <text evidence="2">The sequence shown here is derived from an EMBL/GenBank/DDBJ whole genome shotgun (WGS) entry which is preliminary data.</text>
</comment>
<feature type="region of interest" description="Disordered" evidence="1">
    <location>
        <begin position="1"/>
        <end position="20"/>
    </location>
</feature>
<feature type="compositionally biased region" description="Low complexity" evidence="1">
    <location>
        <begin position="1"/>
        <end position="11"/>
    </location>
</feature>
<gene>
    <name evidence="2" type="ORF">RM863_29170</name>
</gene>
<accession>A0ABU2USV2</accession>
<organism evidence="2 3">
    <name type="scientific">Streptomyces hintoniae</name>
    <dbReference type="NCBI Taxonomy" id="3075521"/>
    <lineage>
        <taxon>Bacteria</taxon>
        <taxon>Bacillati</taxon>
        <taxon>Actinomycetota</taxon>
        <taxon>Actinomycetes</taxon>
        <taxon>Kitasatosporales</taxon>
        <taxon>Streptomycetaceae</taxon>
        <taxon>Streptomyces</taxon>
    </lineage>
</organism>
<dbReference type="Proteomes" id="UP001180489">
    <property type="component" value="Unassembled WGS sequence"/>
</dbReference>
<sequence>MDQATAPAPTTSTPPPDTDSFQHAAAVAAEVVGPLTCTPSSVRLEPNWPSGWSVVLTFLSDQVGGLDDIATALGVPITTAYSGTEIHLEVCTRVHDVEVRAFTLVSRDQFAELQSQDERAPDDTADADVDQAPDVIHVPATPTADQDGDA</sequence>